<accession>A0A059ALW5</accession>
<reference evidence="1" key="1">
    <citation type="submission" date="2013-07" db="EMBL/GenBank/DDBJ databases">
        <title>The genome of Eucalyptus grandis.</title>
        <authorList>
            <person name="Schmutz J."/>
            <person name="Hayes R."/>
            <person name="Myburg A."/>
            <person name="Tuskan G."/>
            <person name="Grattapaglia D."/>
            <person name="Rokhsar D.S."/>
        </authorList>
    </citation>
    <scope>NUCLEOTIDE SEQUENCE</scope>
    <source>
        <tissue evidence="1">Leaf extractions</tissue>
    </source>
</reference>
<dbReference type="Gramene" id="KCW54380">
    <property type="protein sequence ID" value="KCW54380"/>
    <property type="gene ID" value="EUGRSUZ_I00331"/>
</dbReference>
<dbReference type="EMBL" id="KK198761">
    <property type="protein sequence ID" value="KCW54380.1"/>
    <property type="molecule type" value="Genomic_DNA"/>
</dbReference>
<protein>
    <submittedName>
        <fullName evidence="1">Uncharacterized protein</fullName>
    </submittedName>
</protein>
<dbReference type="AlphaFoldDB" id="A0A059ALW5"/>
<proteinExistence type="predicted"/>
<gene>
    <name evidence="1" type="ORF">EUGRSUZ_I00331</name>
</gene>
<evidence type="ECO:0000313" key="1">
    <source>
        <dbReference type="EMBL" id="KCW54380.1"/>
    </source>
</evidence>
<name>A0A059ALW5_EUCGR</name>
<dbReference type="InParanoid" id="A0A059ALW5"/>
<sequence>MSNNWKYMGLHGIRSILLLSLQIAFTYLDRWTFLLDFPEFCMLNIQQSMNTDLSSPCPSLIRFNLVIQARAYHLRKH</sequence>
<organism evidence="1">
    <name type="scientific">Eucalyptus grandis</name>
    <name type="common">Flooded gum</name>
    <dbReference type="NCBI Taxonomy" id="71139"/>
    <lineage>
        <taxon>Eukaryota</taxon>
        <taxon>Viridiplantae</taxon>
        <taxon>Streptophyta</taxon>
        <taxon>Embryophyta</taxon>
        <taxon>Tracheophyta</taxon>
        <taxon>Spermatophyta</taxon>
        <taxon>Magnoliopsida</taxon>
        <taxon>eudicotyledons</taxon>
        <taxon>Gunneridae</taxon>
        <taxon>Pentapetalae</taxon>
        <taxon>rosids</taxon>
        <taxon>malvids</taxon>
        <taxon>Myrtales</taxon>
        <taxon>Myrtaceae</taxon>
        <taxon>Myrtoideae</taxon>
        <taxon>Eucalypteae</taxon>
        <taxon>Eucalyptus</taxon>
    </lineage>
</organism>